<reference evidence="1 2" key="1">
    <citation type="submission" date="2018-11" db="EMBL/GenBank/DDBJ databases">
        <authorList>
            <consortium name="Pathogen Informatics"/>
        </authorList>
    </citation>
    <scope>NUCLEOTIDE SEQUENCE [LARGE SCALE GENOMIC DNA]</scope>
    <source>
        <strain evidence="1 2">Zambia</strain>
    </source>
</reference>
<dbReference type="EMBL" id="UZAI01019244">
    <property type="protein sequence ID" value="VDP43883.1"/>
    <property type="molecule type" value="Genomic_DNA"/>
</dbReference>
<dbReference type="PROSITE" id="PS51257">
    <property type="entry name" value="PROKAR_LIPOPROTEIN"/>
    <property type="match status" value="1"/>
</dbReference>
<sequence>MLFPFDRITGAGGSVQITSHFTLTACKSARSSCLTSFSILGISTKRFLRVLRNRRCKTFFNGGVIP</sequence>
<evidence type="ECO:0000313" key="2">
    <source>
        <dbReference type="Proteomes" id="UP000277204"/>
    </source>
</evidence>
<keyword evidence="2" id="KW-1185">Reference proteome</keyword>
<dbReference type="AlphaFoldDB" id="A0A3P8HBX6"/>
<proteinExistence type="predicted"/>
<gene>
    <name evidence="1" type="ORF">SMRZ_LOCUS22592</name>
</gene>
<accession>A0A3P8HBX6</accession>
<evidence type="ECO:0000313" key="1">
    <source>
        <dbReference type="EMBL" id="VDP43883.1"/>
    </source>
</evidence>
<organism evidence="1 2">
    <name type="scientific">Schistosoma margrebowiei</name>
    <dbReference type="NCBI Taxonomy" id="48269"/>
    <lineage>
        <taxon>Eukaryota</taxon>
        <taxon>Metazoa</taxon>
        <taxon>Spiralia</taxon>
        <taxon>Lophotrochozoa</taxon>
        <taxon>Platyhelminthes</taxon>
        <taxon>Trematoda</taxon>
        <taxon>Digenea</taxon>
        <taxon>Strigeidida</taxon>
        <taxon>Schistosomatoidea</taxon>
        <taxon>Schistosomatidae</taxon>
        <taxon>Schistosoma</taxon>
    </lineage>
</organism>
<protein>
    <submittedName>
        <fullName evidence="1">Uncharacterized protein</fullName>
    </submittedName>
</protein>
<dbReference type="Proteomes" id="UP000277204">
    <property type="component" value="Unassembled WGS sequence"/>
</dbReference>
<name>A0A3P8HBX6_9TREM</name>